<keyword evidence="8 14" id="KW-0249">Electron transport</keyword>
<comment type="catalytic activity">
    <reaction evidence="13 14">
        <text>a ubiquinone + reduced [electron-transfer flavoprotein] = a ubiquinol + oxidized [electron-transfer flavoprotein] + H(+)</text>
        <dbReference type="Rhea" id="RHEA:24052"/>
        <dbReference type="Rhea" id="RHEA-COMP:9565"/>
        <dbReference type="Rhea" id="RHEA-COMP:9566"/>
        <dbReference type="Rhea" id="RHEA-COMP:10685"/>
        <dbReference type="Rhea" id="RHEA-COMP:10686"/>
        <dbReference type="ChEBI" id="CHEBI:15378"/>
        <dbReference type="ChEBI" id="CHEBI:16389"/>
        <dbReference type="ChEBI" id="CHEBI:17976"/>
        <dbReference type="ChEBI" id="CHEBI:57692"/>
        <dbReference type="ChEBI" id="CHEBI:58307"/>
        <dbReference type="EC" id="1.5.5.1"/>
    </reaction>
</comment>
<keyword evidence="5 14" id="KW-0285">Flavoprotein</keyword>
<evidence type="ECO:0000256" key="3">
    <source>
        <dbReference type="ARBA" id="ARBA00022448"/>
    </source>
</evidence>
<dbReference type="EC" id="1.5.5.1" evidence="14"/>
<evidence type="ECO:0000259" key="15">
    <source>
        <dbReference type="PROSITE" id="PS51379"/>
    </source>
</evidence>
<keyword evidence="12 14" id="KW-0830">Ubiquinone</keyword>
<dbReference type="RefSeq" id="WP_116300695.1">
    <property type="nucleotide sequence ID" value="NZ_NFZV01000001.1"/>
</dbReference>
<keyword evidence="10 14" id="KW-0408">Iron</keyword>
<evidence type="ECO:0000256" key="10">
    <source>
        <dbReference type="ARBA" id="ARBA00023004"/>
    </source>
</evidence>
<dbReference type="Pfam" id="PF05187">
    <property type="entry name" value="Fer4_ETF_QO"/>
    <property type="match status" value="1"/>
</dbReference>
<evidence type="ECO:0000313" key="17">
    <source>
        <dbReference type="Proteomes" id="UP000256763"/>
    </source>
</evidence>
<evidence type="ECO:0000313" key="16">
    <source>
        <dbReference type="EMBL" id="RFA39345.1"/>
    </source>
</evidence>
<evidence type="ECO:0000256" key="13">
    <source>
        <dbReference type="ARBA" id="ARBA00052682"/>
    </source>
</evidence>
<proteinExistence type="predicted"/>
<keyword evidence="3 14" id="KW-0813">Transport</keyword>
<dbReference type="Gene3D" id="3.30.70.20">
    <property type="match status" value="1"/>
</dbReference>
<keyword evidence="6 14" id="KW-0479">Metal-binding</keyword>
<feature type="domain" description="4Fe-4S ferredoxin-type" evidence="15">
    <location>
        <begin position="512"/>
        <end position="541"/>
    </location>
</feature>
<dbReference type="EMBL" id="NFZW01000001">
    <property type="protein sequence ID" value="RFA39345.1"/>
    <property type="molecule type" value="Genomic_DNA"/>
</dbReference>
<protein>
    <recommendedName>
        <fullName evidence="14">Electron transfer flavoprotein-ubiquinone oxidoreductase</fullName>
        <shortName evidence="14">ETF-QO</shortName>
        <ecNumber evidence="14">1.5.5.1</ecNumber>
    </recommendedName>
</protein>
<keyword evidence="9 14" id="KW-0560">Oxidoreductase</keyword>
<evidence type="ECO:0000256" key="1">
    <source>
        <dbReference type="ARBA" id="ARBA00001974"/>
    </source>
</evidence>
<organism evidence="16 17">
    <name type="scientific">Alkalilimnicola ehrlichii</name>
    <dbReference type="NCBI Taxonomy" id="351052"/>
    <lineage>
        <taxon>Bacteria</taxon>
        <taxon>Pseudomonadati</taxon>
        <taxon>Pseudomonadota</taxon>
        <taxon>Gammaproteobacteria</taxon>
        <taxon>Chromatiales</taxon>
        <taxon>Ectothiorhodospiraceae</taxon>
        <taxon>Alkalilimnicola</taxon>
    </lineage>
</organism>
<dbReference type="Proteomes" id="UP000256763">
    <property type="component" value="Unassembled WGS sequence"/>
</dbReference>
<dbReference type="InterPro" id="IPR036188">
    <property type="entry name" value="FAD/NAD-bd_sf"/>
</dbReference>
<accession>A0A3E0X3U4</accession>
<dbReference type="PANTHER" id="PTHR10617:SF107">
    <property type="entry name" value="ELECTRON TRANSFER FLAVOPROTEIN-UBIQUINONE OXIDOREDUCTASE, MITOCHONDRIAL"/>
    <property type="match status" value="1"/>
</dbReference>
<name>A0A3E0X3U4_9GAMM</name>
<comment type="cofactor">
    <cofactor evidence="14">
        <name>[4Fe-4S] cluster</name>
        <dbReference type="ChEBI" id="CHEBI:49883"/>
    </cofactor>
    <text evidence="14">Binds 1 [4Fe-4S] cluster.</text>
</comment>
<evidence type="ECO:0000256" key="2">
    <source>
        <dbReference type="ARBA" id="ARBA00002819"/>
    </source>
</evidence>
<comment type="cofactor">
    <cofactor evidence="1 14">
        <name>FAD</name>
        <dbReference type="ChEBI" id="CHEBI:57692"/>
    </cofactor>
</comment>
<dbReference type="AlphaFoldDB" id="A0A3E0X3U4"/>
<dbReference type="InterPro" id="IPR049398">
    <property type="entry name" value="ETF-QO/FixC_UQ-bd"/>
</dbReference>
<evidence type="ECO:0000256" key="12">
    <source>
        <dbReference type="ARBA" id="ARBA00023075"/>
    </source>
</evidence>
<evidence type="ECO:0000256" key="7">
    <source>
        <dbReference type="ARBA" id="ARBA00022827"/>
    </source>
</evidence>
<reference evidence="17" key="1">
    <citation type="submission" date="2017-05" db="EMBL/GenBank/DDBJ databases">
        <authorList>
            <person name="Sharma S."/>
            <person name="Sidhu C."/>
            <person name="Pinnaka A.K."/>
        </authorList>
    </citation>
    <scope>NUCLEOTIDE SEQUENCE [LARGE SCALE GENOMIC DNA]</scope>
    <source>
        <strain evidence="17">AK93</strain>
    </source>
</reference>
<keyword evidence="17" id="KW-1185">Reference proteome</keyword>
<dbReference type="GO" id="GO:0004174">
    <property type="term" value="F:electron-transferring-flavoprotein dehydrogenase activity"/>
    <property type="evidence" value="ECO:0007669"/>
    <property type="project" value="UniProtKB-UniRule"/>
</dbReference>
<dbReference type="Gene3D" id="3.50.50.60">
    <property type="entry name" value="FAD/NAD(P)-binding domain"/>
    <property type="match status" value="1"/>
</dbReference>
<dbReference type="Pfam" id="PF13450">
    <property type="entry name" value="NAD_binding_8"/>
    <property type="match status" value="1"/>
</dbReference>
<dbReference type="InterPro" id="IPR007859">
    <property type="entry name" value="ETF-QO/FixX_C"/>
</dbReference>
<keyword evidence="4" id="KW-0004">4Fe-4S</keyword>
<dbReference type="InterPro" id="IPR040156">
    <property type="entry name" value="ETF-QO"/>
</dbReference>
<gene>
    <name evidence="16" type="ORF">CAL65_00580</name>
</gene>
<evidence type="ECO:0000256" key="14">
    <source>
        <dbReference type="RuleBase" id="RU366068"/>
    </source>
</evidence>
<evidence type="ECO:0000256" key="6">
    <source>
        <dbReference type="ARBA" id="ARBA00022723"/>
    </source>
</evidence>
<evidence type="ECO:0000256" key="5">
    <source>
        <dbReference type="ARBA" id="ARBA00022630"/>
    </source>
</evidence>
<dbReference type="PANTHER" id="PTHR10617">
    <property type="entry name" value="ELECTRON TRANSFER FLAVOPROTEIN-UBIQUINONE OXIDOREDUCTASE"/>
    <property type="match status" value="1"/>
</dbReference>
<dbReference type="FunFam" id="3.30.70.20:FF:000012">
    <property type="entry name" value="Electron transfer flavoprotein-ubiquinone oxidoreductase, mitochondrial"/>
    <property type="match status" value="1"/>
</dbReference>
<comment type="caution">
    <text evidence="16">The sequence shown here is derived from an EMBL/GenBank/DDBJ whole genome shotgun (WGS) entry which is preliminary data.</text>
</comment>
<dbReference type="GO" id="GO:0051539">
    <property type="term" value="F:4 iron, 4 sulfur cluster binding"/>
    <property type="evidence" value="ECO:0007669"/>
    <property type="project" value="UniProtKB-UniRule"/>
</dbReference>
<dbReference type="PRINTS" id="PR00420">
    <property type="entry name" value="RNGMNOXGNASE"/>
</dbReference>
<dbReference type="Gene3D" id="3.30.9.90">
    <property type="match status" value="1"/>
</dbReference>
<evidence type="ECO:0000256" key="9">
    <source>
        <dbReference type="ARBA" id="ARBA00023002"/>
    </source>
</evidence>
<evidence type="ECO:0000256" key="4">
    <source>
        <dbReference type="ARBA" id="ARBA00022485"/>
    </source>
</evidence>
<dbReference type="OrthoDB" id="9766632at2"/>
<dbReference type="SUPFAM" id="SSF51905">
    <property type="entry name" value="FAD/NAD(P)-binding domain"/>
    <property type="match status" value="1"/>
</dbReference>
<keyword evidence="11 14" id="KW-0411">Iron-sulfur</keyword>
<dbReference type="SUPFAM" id="SSF54862">
    <property type="entry name" value="4Fe-4S ferredoxins"/>
    <property type="match status" value="1"/>
</dbReference>
<evidence type="ECO:0000256" key="11">
    <source>
        <dbReference type="ARBA" id="ARBA00023014"/>
    </source>
</evidence>
<evidence type="ECO:0000256" key="8">
    <source>
        <dbReference type="ARBA" id="ARBA00022982"/>
    </source>
</evidence>
<dbReference type="PROSITE" id="PS51379">
    <property type="entry name" value="4FE4S_FER_2"/>
    <property type="match status" value="1"/>
</dbReference>
<dbReference type="GO" id="GO:0046872">
    <property type="term" value="F:metal ion binding"/>
    <property type="evidence" value="ECO:0007669"/>
    <property type="project" value="UniProtKB-KW"/>
</dbReference>
<comment type="function">
    <text evidence="2 14">Accepts electrons from ETF and reduces ubiquinone.</text>
</comment>
<dbReference type="Pfam" id="PF21162">
    <property type="entry name" value="ETFQO_UQ-bd"/>
    <property type="match status" value="1"/>
</dbReference>
<dbReference type="InterPro" id="IPR017896">
    <property type="entry name" value="4Fe4S_Fe-S-bd"/>
</dbReference>
<dbReference type="SUPFAM" id="SSF54373">
    <property type="entry name" value="FAD-linked reductases, C-terminal domain"/>
    <property type="match status" value="1"/>
</dbReference>
<sequence length="552" mass="60734">MSAEYERESMEYDVVVVGGGPAGLATAIRLKQLAAEKEQEISVCVLEKGSEVGAHILSGAVMDPIALNELIPDWKEKGAPLNAPVSEDQVLFLTEKKAIATPKALIPPNFHNHGCYVVSLGNVCRWLAEQAEALEVEIYPGFAAAEILYNEDGSVKGVATGDMGRDVNGEPTDNFMPGMELHAKYTVFSEGSRGHLGKQLIGKFNLDEGKDPQSYAIGIKELWEIDPEKHKEGLVIHTAGWPMEPDTYGGGFLYHLENNQVTLGYVIGLDYKNPWLSTFDEMQRFKTHPAIRKYLEGGRRISYGARAITAGGILSLPKLTFPGGVLVGCDAGFLNASRIKGSHAAIKTGMLAADAAFDAVTAGRQYDELTAYPEAFEASWLYTELQKSRNFKQWFKKGVYVGSLMTGIEQLVFRGKMPWTIHRKEPDHAQLKPASECKKIEYPKPDGEITFDKMSSVFISNTNHEENQPVHLTLKDASVPVDVNLAKYEGPESRYCPAGVYEFVRDDDGSNPRLQINAQNCVHCKTCDIKDPTQNIVWVTPEGGGGPNYPNM</sequence>
<keyword evidence="7 14" id="KW-0274">FAD</keyword>